<dbReference type="Proteomes" id="UP000002586">
    <property type="component" value="Chromosome"/>
</dbReference>
<dbReference type="KEGG" id="mgm:Mmc1_2347"/>
<feature type="region of interest" description="Disordered" evidence="1">
    <location>
        <begin position="258"/>
        <end position="302"/>
    </location>
</feature>
<name>A0LA54_MAGMM</name>
<keyword evidence="3" id="KW-1185">Reference proteome</keyword>
<dbReference type="HOGENOM" id="CLU_920712_0_0_5"/>
<dbReference type="AlphaFoldDB" id="A0LA54"/>
<gene>
    <name evidence="2" type="ordered locus">Mmc1_2347</name>
</gene>
<dbReference type="EMBL" id="CP000471">
    <property type="protein sequence ID" value="ABK44847.1"/>
    <property type="molecule type" value="Genomic_DNA"/>
</dbReference>
<protein>
    <submittedName>
        <fullName evidence="2">Uncharacterized protein</fullName>
    </submittedName>
</protein>
<proteinExistence type="predicted"/>
<evidence type="ECO:0000313" key="3">
    <source>
        <dbReference type="Proteomes" id="UP000002586"/>
    </source>
</evidence>
<organism evidence="2 3">
    <name type="scientific">Magnetococcus marinus (strain ATCC BAA-1437 / JCM 17883 / MC-1)</name>
    <dbReference type="NCBI Taxonomy" id="156889"/>
    <lineage>
        <taxon>Bacteria</taxon>
        <taxon>Pseudomonadati</taxon>
        <taxon>Pseudomonadota</taxon>
        <taxon>Magnetococcia</taxon>
        <taxon>Magnetococcales</taxon>
        <taxon>Magnetococcaceae</taxon>
        <taxon>Magnetococcus</taxon>
    </lineage>
</organism>
<evidence type="ECO:0000313" key="2">
    <source>
        <dbReference type="EMBL" id="ABK44847.1"/>
    </source>
</evidence>
<accession>A0LA54</accession>
<sequence>MLPALVVAPLLTGCFVPVYDNLGFFGHDGQGGAMGINPYAQGGYAPSMYGQAAYGQAEYGAAGYAQAAYAQAAYAQAAYAQTSYNQVTDPYGANVDAYGQSLYNPYAAAGYGQGYSNGYAQPQAVYGNGYGQPQAGYGHGYAQPQAVYGNGYAHQPSYGYAHQSAYGVPNQQVYTVAAYAPQAQSYPVAVQPVYVTQAIDPYAIATAHNQPQQNSQRVVEWQAPAPAQSSPQAYQWQAANMGQQPPAVQKMVPATTPSAGTAMRGLKPLPPAVAEPPQAMMPSVGADTPTHPTSSRIPLVRN</sequence>
<evidence type="ECO:0000256" key="1">
    <source>
        <dbReference type="SAM" id="MobiDB-lite"/>
    </source>
</evidence>
<reference evidence="3" key="1">
    <citation type="journal article" date="2009" name="Appl. Environ. Microbiol.">
        <title>Complete genome sequence of the chemolithoautotrophic marine magnetotactic coccus strain MC-1.</title>
        <authorList>
            <person name="Schubbe S."/>
            <person name="Williams T.J."/>
            <person name="Xie G."/>
            <person name="Kiss H.E."/>
            <person name="Brettin T.S."/>
            <person name="Martinez D."/>
            <person name="Ross C.A."/>
            <person name="Schuler D."/>
            <person name="Cox B.L."/>
            <person name="Nealson K.H."/>
            <person name="Bazylinski D.A."/>
        </authorList>
    </citation>
    <scope>NUCLEOTIDE SEQUENCE [LARGE SCALE GENOMIC DNA]</scope>
    <source>
        <strain evidence="3">ATCC BAA-1437 / JCM 17883 / MC-1</strain>
    </source>
</reference>
<reference evidence="2 3" key="2">
    <citation type="journal article" date="2012" name="Int. J. Syst. Evol. Microbiol.">
        <title>Magnetococcus marinus gen. nov., sp. nov., a marine, magnetotactic bacterium that represents a novel lineage (Magnetococcaceae fam. nov.; Magnetococcales ord. nov.) at the base of the Alphaproteobacteria.</title>
        <authorList>
            <person name="Bazylinski D.A."/>
            <person name="Williams T.J."/>
            <person name="Lefevre C.T."/>
            <person name="Berg R.J."/>
            <person name="Zhang C.L."/>
            <person name="Bowser S.S."/>
            <person name="Dean A.J."/>
            <person name="Beveridge T.J."/>
        </authorList>
    </citation>
    <scope>NUCLEOTIDE SEQUENCE [LARGE SCALE GENOMIC DNA]</scope>
    <source>
        <strain evidence="3">ATCC BAA-1437 / JCM 17883 / MC-1</strain>
    </source>
</reference>